<dbReference type="GO" id="GO:0005524">
    <property type="term" value="F:ATP binding"/>
    <property type="evidence" value="ECO:0007669"/>
    <property type="project" value="UniProtKB-KW"/>
</dbReference>
<name>A0ABW2KK09_9ACTN</name>
<dbReference type="Gene3D" id="3.30.565.10">
    <property type="entry name" value="Histidine kinase-like ATPase, C-terminal domain"/>
    <property type="match status" value="1"/>
</dbReference>
<dbReference type="InterPro" id="IPR050267">
    <property type="entry name" value="Anti-sigma-factor_SerPK"/>
</dbReference>
<keyword evidence="1" id="KW-0547">Nucleotide-binding</keyword>
<accession>A0ABW2KK09</accession>
<dbReference type="CDD" id="cd16936">
    <property type="entry name" value="HATPase_RsbW-like"/>
    <property type="match status" value="1"/>
</dbReference>
<sequence length="155" mass="16916">MSEPHDGTPSAATLYLSGRTLDDVGTTRDFVRSALRREDPDIVHTAVLLTSELATNALIHADRDADLAPTPTPHLAYPRPFHVTVDACFQEICILVCGKGSRLAVVKPKKDREWDESGRGLALVAALSETWGTHGDAFSRTVWFVLKRTPTPIVA</sequence>
<evidence type="ECO:0000313" key="1">
    <source>
        <dbReference type="EMBL" id="MFC7329556.1"/>
    </source>
</evidence>
<gene>
    <name evidence="1" type="ORF">ACFQRF_17630</name>
</gene>
<comment type="caution">
    <text evidence="1">The sequence shown here is derived from an EMBL/GenBank/DDBJ whole genome shotgun (WGS) entry which is preliminary data.</text>
</comment>
<dbReference type="PANTHER" id="PTHR35526">
    <property type="entry name" value="ANTI-SIGMA-F FACTOR RSBW-RELATED"/>
    <property type="match status" value="1"/>
</dbReference>
<protein>
    <submittedName>
        <fullName evidence="1">ATP-binding protein</fullName>
    </submittedName>
</protein>
<reference evidence="2" key="1">
    <citation type="journal article" date="2019" name="Int. J. Syst. Evol. Microbiol.">
        <title>The Global Catalogue of Microorganisms (GCM) 10K type strain sequencing project: providing services to taxonomists for standard genome sequencing and annotation.</title>
        <authorList>
            <consortium name="The Broad Institute Genomics Platform"/>
            <consortium name="The Broad Institute Genome Sequencing Center for Infectious Disease"/>
            <person name="Wu L."/>
            <person name="Ma J."/>
        </authorList>
    </citation>
    <scope>NUCLEOTIDE SEQUENCE [LARGE SCALE GENOMIC DNA]</scope>
    <source>
        <strain evidence="2">CGMCC 4.7382</strain>
    </source>
</reference>
<dbReference type="Proteomes" id="UP001596540">
    <property type="component" value="Unassembled WGS sequence"/>
</dbReference>
<organism evidence="1 2">
    <name type="scientific">Marinactinospora rubrisoli</name>
    <dbReference type="NCBI Taxonomy" id="2715399"/>
    <lineage>
        <taxon>Bacteria</taxon>
        <taxon>Bacillati</taxon>
        <taxon>Actinomycetota</taxon>
        <taxon>Actinomycetes</taxon>
        <taxon>Streptosporangiales</taxon>
        <taxon>Nocardiopsidaceae</taxon>
        <taxon>Marinactinospora</taxon>
    </lineage>
</organism>
<dbReference type="RefSeq" id="WP_379872206.1">
    <property type="nucleotide sequence ID" value="NZ_JBHTBH010000008.1"/>
</dbReference>
<dbReference type="PANTHER" id="PTHR35526:SF3">
    <property type="entry name" value="ANTI-SIGMA-F FACTOR RSBW"/>
    <property type="match status" value="1"/>
</dbReference>
<dbReference type="EMBL" id="JBHTBH010000008">
    <property type="protein sequence ID" value="MFC7329556.1"/>
    <property type="molecule type" value="Genomic_DNA"/>
</dbReference>
<evidence type="ECO:0000313" key="2">
    <source>
        <dbReference type="Proteomes" id="UP001596540"/>
    </source>
</evidence>
<dbReference type="InterPro" id="IPR036890">
    <property type="entry name" value="HATPase_C_sf"/>
</dbReference>
<proteinExistence type="predicted"/>
<keyword evidence="2" id="KW-1185">Reference proteome</keyword>
<keyword evidence="1" id="KW-0067">ATP-binding</keyword>